<evidence type="ECO:0000313" key="1">
    <source>
        <dbReference type="EMBL" id="CAB4148210.1"/>
    </source>
</evidence>
<protein>
    <submittedName>
        <fullName evidence="2">Uncharacterized protein</fullName>
    </submittedName>
</protein>
<organism evidence="2">
    <name type="scientific">uncultured Caudovirales phage</name>
    <dbReference type="NCBI Taxonomy" id="2100421"/>
    <lineage>
        <taxon>Viruses</taxon>
        <taxon>Duplodnaviria</taxon>
        <taxon>Heunggongvirae</taxon>
        <taxon>Uroviricota</taxon>
        <taxon>Caudoviricetes</taxon>
        <taxon>Peduoviridae</taxon>
        <taxon>Maltschvirus</taxon>
        <taxon>Maltschvirus maltsch</taxon>
    </lineage>
</organism>
<gene>
    <name evidence="1" type="ORF">UFOVP429_153</name>
    <name evidence="2" type="ORF">UFOVP696_14</name>
</gene>
<dbReference type="EMBL" id="LR796666">
    <property type="protein sequence ID" value="CAB4158121.1"/>
    <property type="molecule type" value="Genomic_DNA"/>
</dbReference>
<reference evidence="2" key="1">
    <citation type="submission" date="2020-04" db="EMBL/GenBank/DDBJ databases">
        <authorList>
            <person name="Chiriac C."/>
            <person name="Salcher M."/>
            <person name="Ghai R."/>
            <person name="Kavagutti S V."/>
        </authorList>
    </citation>
    <scope>NUCLEOTIDE SEQUENCE</scope>
</reference>
<name>A0A6J5NL23_9CAUD</name>
<dbReference type="EMBL" id="LR796484">
    <property type="protein sequence ID" value="CAB4148210.1"/>
    <property type="molecule type" value="Genomic_DNA"/>
</dbReference>
<sequence length="196" mass="20550">MPITSLKYKTKLGTLTAPGDVDPGAMIPISTTVVGAGGVSSVVFSNIPQGYQDLQVRFIFRGTLADVNCDMFCWLNGDTTQANYGRTFLRGNGTAASAGIAAPSTAPISGTGTGSTATASMFGSGILDILDYSNSNKNKVTRAWSGEERNGAGSIWLFSTYYTLNTPITSLTLVPQSSSFAEYSHFALYGIKRAGA</sequence>
<proteinExistence type="predicted"/>
<evidence type="ECO:0000313" key="2">
    <source>
        <dbReference type="EMBL" id="CAB4158121.1"/>
    </source>
</evidence>
<accession>A0A6J5NL23</accession>